<proteinExistence type="predicted"/>
<reference evidence="2" key="1">
    <citation type="submission" date="2018-05" db="EMBL/GenBank/DDBJ databases">
        <authorList>
            <person name="Lanie J.A."/>
            <person name="Ng W.-L."/>
            <person name="Kazmierczak K.M."/>
            <person name="Andrzejewski T.M."/>
            <person name="Davidsen T.M."/>
            <person name="Wayne K.J."/>
            <person name="Tettelin H."/>
            <person name="Glass J.I."/>
            <person name="Rusch D."/>
            <person name="Podicherti R."/>
            <person name="Tsui H.-C.T."/>
            <person name="Winkler M.E."/>
        </authorList>
    </citation>
    <scope>NUCLEOTIDE SEQUENCE</scope>
</reference>
<feature type="domain" description="VOC" evidence="1">
    <location>
        <begin position="3"/>
        <end position="130"/>
    </location>
</feature>
<dbReference type="AlphaFoldDB" id="A0A382NMU8"/>
<name>A0A382NMU8_9ZZZZ</name>
<dbReference type="PROSITE" id="PS51819">
    <property type="entry name" value="VOC"/>
    <property type="match status" value="1"/>
</dbReference>
<protein>
    <recommendedName>
        <fullName evidence="1">VOC domain-containing protein</fullName>
    </recommendedName>
</protein>
<accession>A0A382NMU8</accession>
<organism evidence="2">
    <name type="scientific">marine metagenome</name>
    <dbReference type="NCBI Taxonomy" id="408172"/>
    <lineage>
        <taxon>unclassified sequences</taxon>
        <taxon>metagenomes</taxon>
        <taxon>ecological metagenomes</taxon>
    </lineage>
</organism>
<dbReference type="SUPFAM" id="SSF54593">
    <property type="entry name" value="Glyoxalase/Bleomycin resistance protein/Dihydroxybiphenyl dioxygenase"/>
    <property type="match status" value="1"/>
</dbReference>
<evidence type="ECO:0000259" key="1">
    <source>
        <dbReference type="PROSITE" id="PS51819"/>
    </source>
</evidence>
<dbReference type="Gene3D" id="3.10.180.10">
    <property type="entry name" value="2,3-Dihydroxybiphenyl 1,2-Dioxygenase, domain 1"/>
    <property type="match status" value="1"/>
</dbReference>
<dbReference type="InterPro" id="IPR037523">
    <property type="entry name" value="VOC_core"/>
</dbReference>
<dbReference type="InterPro" id="IPR029068">
    <property type="entry name" value="Glyas_Bleomycin-R_OHBP_Dase"/>
</dbReference>
<sequence>MLRLRQICLVAPELTKSVAHLESVLGLKTCFHDPGVERFGLKNALLPIGTNFLEVVAPFQADTAAERYIKRRNGSGGYMVIMQCDDVQNRKQRMEELGIRLVTVIDNGPHQAIQMHPKDTGGAIMETGSDGRGNDPGSPWAPAGDNWKNFISTKLVSALTGTELQCENPKALGLRWSEVLNL</sequence>
<dbReference type="Pfam" id="PF13468">
    <property type="entry name" value="Glyoxalase_3"/>
    <property type="match status" value="1"/>
</dbReference>
<gene>
    <name evidence="2" type="ORF">METZ01_LOCUS315387</name>
</gene>
<evidence type="ECO:0000313" key="2">
    <source>
        <dbReference type="EMBL" id="SVC62533.1"/>
    </source>
</evidence>
<dbReference type="InterPro" id="IPR025870">
    <property type="entry name" value="Glyoxalase-like_dom"/>
</dbReference>
<feature type="non-terminal residue" evidence="2">
    <location>
        <position position="182"/>
    </location>
</feature>
<dbReference type="EMBL" id="UINC01101601">
    <property type="protein sequence ID" value="SVC62533.1"/>
    <property type="molecule type" value="Genomic_DNA"/>
</dbReference>